<comment type="function">
    <text evidence="5">Acetylates the N-terminal alanine of ribosomal protein bS18.</text>
</comment>
<dbReference type="Pfam" id="PF00583">
    <property type="entry name" value="Acetyltransf_1"/>
    <property type="match status" value="1"/>
</dbReference>
<dbReference type="Proteomes" id="UP000178622">
    <property type="component" value="Unassembled WGS sequence"/>
</dbReference>
<dbReference type="RefSeq" id="WP_070793309.1">
    <property type="nucleotide sequence ID" value="NZ_MKIR01000026.1"/>
</dbReference>
<accession>A0A1E8GJ47</accession>
<dbReference type="GO" id="GO:0008999">
    <property type="term" value="F:protein-N-terminal-alanine acetyltransferase activity"/>
    <property type="evidence" value="ECO:0007669"/>
    <property type="project" value="UniProtKB-EC"/>
</dbReference>
<dbReference type="OrthoDB" id="9794566at2"/>
<evidence type="ECO:0000256" key="2">
    <source>
        <dbReference type="ARBA" id="ARBA00022490"/>
    </source>
</evidence>
<name>A0A1E8GJ47_9LACT</name>
<dbReference type="InterPro" id="IPR050680">
    <property type="entry name" value="YpeA/RimI_acetyltransf"/>
</dbReference>
<dbReference type="SUPFAM" id="SSF55729">
    <property type="entry name" value="Acyl-CoA N-acyltransferases (Nat)"/>
    <property type="match status" value="1"/>
</dbReference>
<dbReference type="PANTHER" id="PTHR43420">
    <property type="entry name" value="ACETYLTRANSFERASE"/>
    <property type="match status" value="1"/>
</dbReference>
<evidence type="ECO:0000256" key="5">
    <source>
        <dbReference type="RuleBase" id="RU363094"/>
    </source>
</evidence>
<dbReference type="InterPro" id="IPR000182">
    <property type="entry name" value="GNAT_dom"/>
</dbReference>
<comment type="similarity">
    <text evidence="1 5">Belongs to the acetyltransferase family. RimI subfamily.</text>
</comment>
<dbReference type="GO" id="GO:0005737">
    <property type="term" value="C:cytoplasm"/>
    <property type="evidence" value="ECO:0007669"/>
    <property type="project" value="UniProtKB-SubCell"/>
</dbReference>
<dbReference type="PROSITE" id="PS51186">
    <property type="entry name" value="GNAT"/>
    <property type="match status" value="1"/>
</dbReference>
<sequence length="150" mass="17764">MRELYIKRINPDLDCLRDIAVDVHLILSDVYDTPPWTFEQTFSDLLNLDTIYFLAYHEEKPIGFLSAVEVMDEIEITNVAVIQKFRGQGISSDLLSRLLKFDGTFFLEVRKSNEVAKNLYKKYNFQAYHERKNYYKNPTEDAILMRLERL</sequence>
<comment type="catalytic activity">
    <reaction evidence="5">
        <text>N-terminal L-alanyl-[ribosomal protein bS18] + acetyl-CoA = N-terminal N(alpha)-acetyl-L-alanyl-[ribosomal protein bS18] + CoA + H(+)</text>
        <dbReference type="Rhea" id="RHEA:43756"/>
        <dbReference type="Rhea" id="RHEA-COMP:10676"/>
        <dbReference type="Rhea" id="RHEA-COMP:10677"/>
        <dbReference type="ChEBI" id="CHEBI:15378"/>
        <dbReference type="ChEBI" id="CHEBI:57287"/>
        <dbReference type="ChEBI" id="CHEBI:57288"/>
        <dbReference type="ChEBI" id="CHEBI:64718"/>
        <dbReference type="ChEBI" id="CHEBI:83683"/>
        <dbReference type="EC" id="2.3.1.266"/>
    </reaction>
</comment>
<evidence type="ECO:0000313" key="8">
    <source>
        <dbReference type="Proteomes" id="UP000178622"/>
    </source>
</evidence>
<dbReference type="CDD" id="cd04301">
    <property type="entry name" value="NAT_SF"/>
    <property type="match status" value="1"/>
</dbReference>
<evidence type="ECO:0000256" key="1">
    <source>
        <dbReference type="ARBA" id="ARBA00005395"/>
    </source>
</evidence>
<keyword evidence="2 5" id="KW-0963">Cytoplasm</keyword>
<dbReference type="NCBIfam" id="TIGR01575">
    <property type="entry name" value="rimI"/>
    <property type="match status" value="1"/>
</dbReference>
<dbReference type="EMBL" id="MKIR01000026">
    <property type="protein sequence ID" value="OFI48302.1"/>
    <property type="molecule type" value="Genomic_DNA"/>
</dbReference>
<feature type="domain" description="N-acetyltransferase" evidence="6">
    <location>
        <begin position="14"/>
        <end position="150"/>
    </location>
</feature>
<keyword evidence="3 7" id="KW-0808">Transferase</keyword>
<dbReference type="AlphaFoldDB" id="A0A1E8GJ47"/>
<dbReference type="InterPro" id="IPR016181">
    <property type="entry name" value="Acyl_CoA_acyltransferase"/>
</dbReference>
<keyword evidence="4" id="KW-0012">Acyltransferase</keyword>
<dbReference type="PANTHER" id="PTHR43420:SF44">
    <property type="entry name" value="ACETYLTRANSFERASE YPEA"/>
    <property type="match status" value="1"/>
</dbReference>
<gene>
    <name evidence="7" type="ORF">BG261_08445</name>
</gene>
<dbReference type="STRING" id="1859473.BG261_08445"/>
<keyword evidence="8" id="KW-1185">Reference proteome</keyword>
<organism evidence="7 8">
    <name type="scientific">Floricoccus tropicus</name>
    <dbReference type="NCBI Taxonomy" id="1859473"/>
    <lineage>
        <taxon>Bacteria</taxon>
        <taxon>Bacillati</taxon>
        <taxon>Bacillota</taxon>
        <taxon>Bacilli</taxon>
        <taxon>Lactobacillales</taxon>
        <taxon>Streptococcaceae</taxon>
        <taxon>Floricoccus</taxon>
    </lineage>
</organism>
<proteinExistence type="inferred from homology"/>
<comment type="caution">
    <text evidence="7">The sequence shown here is derived from an EMBL/GenBank/DDBJ whole genome shotgun (WGS) entry which is preliminary data.</text>
</comment>
<evidence type="ECO:0000256" key="4">
    <source>
        <dbReference type="ARBA" id="ARBA00023315"/>
    </source>
</evidence>
<reference evidence="8" key="1">
    <citation type="submission" date="2016-09" db="EMBL/GenBank/DDBJ databases">
        <title>Draft genome sequence of a novel species of the family Streptococcaceae isolated from flowers.</title>
        <authorList>
            <person name="Chuah L.-O."/>
            <person name="Yap K.-P."/>
            <person name="Thong K.L."/>
            <person name="Liong M.T."/>
            <person name="Ahmad R."/>
            <person name="Rusul G."/>
        </authorList>
    </citation>
    <scope>NUCLEOTIDE SEQUENCE [LARGE SCALE GENOMIC DNA]</scope>
    <source>
        <strain evidence="8">DF1</strain>
    </source>
</reference>
<evidence type="ECO:0000313" key="7">
    <source>
        <dbReference type="EMBL" id="OFI48302.1"/>
    </source>
</evidence>
<evidence type="ECO:0000259" key="6">
    <source>
        <dbReference type="PROSITE" id="PS51186"/>
    </source>
</evidence>
<dbReference type="EC" id="2.3.1.266" evidence="5"/>
<comment type="subcellular location">
    <subcellularLocation>
        <location evidence="5">Cytoplasm</location>
    </subcellularLocation>
</comment>
<evidence type="ECO:0000256" key="3">
    <source>
        <dbReference type="ARBA" id="ARBA00022679"/>
    </source>
</evidence>
<dbReference type="InterPro" id="IPR006464">
    <property type="entry name" value="AcTrfase_RimI/Ard1"/>
</dbReference>
<dbReference type="Gene3D" id="3.40.630.30">
    <property type="match status" value="1"/>
</dbReference>
<protein>
    <recommendedName>
        <fullName evidence="5">[Ribosomal protein bS18]-alanine N-acetyltransferase</fullName>
        <ecNumber evidence="5">2.3.1.266</ecNumber>
    </recommendedName>
</protein>